<dbReference type="AlphaFoldDB" id="A0A0K2GIV4"/>
<organism evidence="1 2">
    <name type="scientific">Nitrospira moscoviensis</name>
    <dbReference type="NCBI Taxonomy" id="42253"/>
    <lineage>
        <taxon>Bacteria</taxon>
        <taxon>Pseudomonadati</taxon>
        <taxon>Nitrospirota</taxon>
        <taxon>Nitrospiria</taxon>
        <taxon>Nitrospirales</taxon>
        <taxon>Nitrospiraceae</taxon>
        <taxon>Nitrospira</taxon>
    </lineage>
</organism>
<evidence type="ECO:0000313" key="2">
    <source>
        <dbReference type="Proteomes" id="UP000069205"/>
    </source>
</evidence>
<sequence length="59" mass="6786">MCRLRLLRYRRHGWVLSRAQVKSEEILSVLPPILTTGKHSAREAVARYPCIPLERTCPG</sequence>
<accession>A0A0K2GIV4</accession>
<protein>
    <submittedName>
        <fullName evidence="1">Uncharacterized protein</fullName>
    </submittedName>
</protein>
<evidence type="ECO:0000313" key="1">
    <source>
        <dbReference type="EMBL" id="ALA60799.1"/>
    </source>
</evidence>
<dbReference type="Proteomes" id="UP000069205">
    <property type="component" value="Chromosome"/>
</dbReference>
<reference evidence="1 2" key="1">
    <citation type="journal article" date="2015" name="Proc. Natl. Acad. Sci. U.S.A.">
        <title>Expanded metabolic versatility of ubiquitous nitrite-oxidizing bacteria from the genus Nitrospira.</title>
        <authorList>
            <person name="Koch H."/>
            <person name="Lucker S."/>
            <person name="Albertsen M."/>
            <person name="Kitzinger K."/>
            <person name="Herbold C."/>
            <person name="Spieck E."/>
            <person name="Nielsen P.H."/>
            <person name="Wagner M."/>
            <person name="Daims H."/>
        </authorList>
    </citation>
    <scope>NUCLEOTIDE SEQUENCE [LARGE SCALE GENOMIC DNA]</scope>
    <source>
        <strain evidence="1 2">NSP M-1</strain>
    </source>
</reference>
<dbReference type="KEGG" id="nmv:NITMOv2_4424"/>
<name>A0A0K2GIV4_NITMO</name>
<proteinExistence type="predicted"/>
<gene>
    <name evidence="1" type="ORF">NITMOv2_4424</name>
</gene>
<keyword evidence="2" id="KW-1185">Reference proteome</keyword>
<dbReference type="EMBL" id="CP011801">
    <property type="protein sequence ID" value="ALA60799.1"/>
    <property type="molecule type" value="Genomic_DNA"/>
</dbReference>